<evidence type="ECO:0000313" key="3">
    <source>
        <dbReference type="EMBL" id="KAJ9612613.1"/>
    </source>
</evidence>
<keyword evidence="1" id="KW-0175">Coiled coil</keyword>
<dbReference type="Proteomes" id="UP001172673">
    <property type="component" value="Unassembled WGS sequence"/>
</dbReference>
<comment type="caution">
    <text evidence="3">The sequence shown here is derived from an EMBL/GenBank/DDBJ whole genome shotgun (WGS) entry which is preliminary data.</text>
</comment>
<accession>A0AA38XFN8</accession>
<organism evidence="3 4">
    <name type="scientific">Cladophialophora chaetospira</name>
    <dbReference type="NCBI Taxonomy" id="386627"/>
    <lineage>
        <taxon>Eukaryota</taxon>
        <taxon>Fungi</taxon>
        <taxon>Dikarya</taxon>
        <taxon>Ascomycota</taxon>
        <taxon>Pezizomycotina</taxon>
        <taxon>Eurotiomycetes</taxon>
        <taxon>Chaetothyriomycetidae</taxon>
        <taxon>Chaetothyriales</taxon>
        <taxon>Herpotrichiellaceae</taxon>
        <taxon>Cladophialophora</taxon>
    </lineage>
</organism>
<feature type="compositionally biased region" description="Polar residues" evidence="2">
    <location>
        <begin position="1"/>
        <end position="10"/>
    </location>
</feature>
<name>A0AA38XFN8_9EURO</name>
<reference evidence="3" key="1">
    <citation type="submission" date="2022-10" db="EMBL/GenBank/DDBJ databases">
        <title>Culturing micro-colonial fungi from biological soil crusts in the Mojave desert and describing Neophaeococcomyces mojavensis, and introducing the new genera and species Taxawa tesnikishii.</title>
        <authorList>
            <person name="Kurbessoian T."/>
            <person name="Stajich J.E."/>
        </authorList>
    </citation>
    <scope>NUCLEOTIDE SEQUENCE</scope>
    <source>
        <strain evidence="3">TK_41</strain>
    </source>
</reference>
<dbReference type="AlphaFoldDB" id="A0AA38XFN8"/>
<sequence length="228" mass="24808">MQPPGSQSEEIQPRQKFCARLQELSFGTSSDESPTSRHPKSPATPESSPPQQPIPCGHYDTGDGYFPFSPMESRPIQNHLARGESAKLDQEVAELRQELADQSLLAASLRRKYYSLHIQVSLLKANKQRLTATIPALGFWLVSVQSSLTESENALEHLTIVCEMASAFARLILEAFMKGLKDIEKGLMEIQGLHSQPSPPAASAVAEEDVATTISGEVQLVEGAAAEP</sequence>
<proteinExistence type="predicted"/>
<feature type="region of interest" description="Disordered" evidence="2">
    <location>
        <begin position="1"/>
        <end position="62"/>
    </location>
</feature>
<dbReference type="EMBL" id="JAPDRK010000005">
    <property type="protein sequence ID" value="KAJ9612613.1"/>
    <property type="molecule type" value="Genomic_DNA"/>
</dbReference>
<gene>
    <name evidence="3" type="ORF">H2200_004210</name>
</gene>
<evidence type="ECO:0000256" key="2">
    <source>
        <dbReference type="SAM" id="MobiDB-lite"/>
    </source>
</evidence>
<protein>
    <submittedName>
        <fullName evidence="3">Uncharacterized protein</fullName>
    </submittedName>
</protein>
<evidence type="ECO:0000256" key="1">
    <source>
        <dbReference type="SAM" id="Coils"/>
    </source>
</evidence>
<feature type="coiled-coil region" evidence="1">
    <location>
        <begin position="78"/>
        <end position="112"/>
    </location>
</feature>
<keyword evidence="4" id="KW-1185">Reference proteome</keyword>
<evidence type="ECO:0000313" key="4">
    <source>
        <dbReference type="Proteomes" id="UP001172673"/>
    </source>
</evidence>